<comment type="caution">
    <text evidence="3">The sequence shown here is derived from an EMBL/GenBank/DDBJ whole genome shotgun (WGS) entry which is preliminary data.</text>
</comment>
<evidence type="ECO:0000313" key="3">
    <source>
        <dbReference type="EMBL" id="NKX52628.1"/>
    </source>
</evidence>
<dbReference type="InterPro" id="IPR036390">
    <property type="entry name" value="WH_DNA-bd_sf"/>
</dbReference>
<feature type="domain" description="CdaR GGDEF-like" evidence="2">
    <location>
        <begin position="7"/>
        <end position="105"/>
    </location>
</feature>
<dbReference type="SUPFAM" id="SSF46785">
    <property type="entry name" value="Winged helix' DNA-binding domain"/>
    <property type="match status" value="1"/>
</dbReference>
<sequence length="230" mass="23976">LLQPGTSSSEREKLWHSLGLRPSQRGVVLVFRERQPSDQLAQRISNADPACIAVTVGADAIAVAPDSAVLRRFTGMAAGIRAGIGGPAPVSHLHLSYARAVDALAFTDYGSPVSRIVSHGELGALALLARAPREELLSLPGLPAIAAIEKGDNGPAELEALEALCRSGTLRGAAKLLHLHHSSIAKRIGNVEKALGYRLTEPIPLCTAYATLLALRLLKAGGADAELGGQ</sequence>
<dbReference type="PANTHER" id="PTHR33744:SF1">
    <property type="entry name" value="DNA-BINDING TRANSCRIPTIONAL ACTIVATOR ADER"/>
    <property type="match status" value="1"/>
</dbReference>
<proteinExistence type="predicted"/>
<evidence type="ECO:0000259" key="1">
    <source>
        <dbReference type="Pfam" id="PF00126"/>
    </source>
</evidence>
<protein>
    <submittedName>
        <fullName evidence="3">LysR family transcriptional regulator</fullName>
    </submittedName>
</protein>
<dbReference type="Gene3D" id="1.10.10.2840">
    <property type="entry name" value="PucR C-terminal helix-turn-helix domain"/>
    <property type="match status" value="1"/>
</dbReference>
<keyword evidence="4" id="KW-1185">Reference proteome</keyword>
<feature type="non-terminal residue" evidence="3">
    <location>
        <position position="1"/>
    </location>
</feature>
<dbReference type="Pfam" id="PF17853">
    <property type="entry name" value="GGDEF_2"/>
    <property type="match status" value="1"/>
</dbReference>
<dbReference type="Proteomes" id="UP000523795">
    <property type="component" value="Unassembled WGS sequence"/>
</dbReference>
<gene>
    <name evidence="3" type="ORF">HER39_19040</name>
</gene>
<evidence type="ECO:0000313" key="4">
    <source>
        <dbReference type="Proteomes" id="UP000523795"/>
    </source>
</evidence>
<accession>A0ABX1JTM0</accession>
<dbReference type="InterPro" id="IPR041522">
    <property type="entry name" value="CdaR_GGDEF"/>
</dbReference>
<dbReference type="InterPro" id="IPR042070">
    <property type="entry name" value="PucR_C-HTH_sf"/>
</dbReference>
<reference evidence="3 4" key="1">
    <citation type="submission" date="2020-04" db="EMBL/GenBank/DDBJ databases">
        <authorList>
            <person name="Liu S."/>
        </authorList>
    </citation>
    <scope>NUCLEOTIDE SEQUENCE [LARGE SCALE GENOMIC DNA]</scope>
    <source>
        <strain evidence="3 4">CGMCC 1.15091</strain>
    </source>
</reference>
<dbReference type="InterPro" id="IPR051448">
    <property type="entry name" value="CdaR-like_regulators"/>
</dbReference>
<name>A0ABX1JTM0_9MICC</name>
<dbReference type="PANTHER" id="PTHR33744">
    <property type="entry name" value="CARBOHYDRATE DIACID REGULATOR"/>
    <property type="match status" value="1"/>
</dbReference>
<evidence type="ECO:0000259" key="2">
    <source>
        <dbReference type="Pfam" id="PF17853"/>
    </source>
</evidence>
<feature type="domain" description="HTH lysR-type" evidence="1">
    <location>
        <begin position="157"/>
        <end position="201"/>
    </location>
</feature>
<dbReference type="InterPro" id="IPR000847">
    <property type="entry name" value="LysR_HTH_N"/>
</dbReference>
<dbReference type="EMBL" id="JAAZSR010000633">
    <property type="protein sequence ID" value="NKX52628.1"/>
    <property type="molecule type" value="Genomic_DNA"/>
</dbReference>
<organism evidence="3 4">
    <name type="scientific">Arthrobacter deserti</name>
    <dbReference type="NCBI Taxonomy" id="1742687"/>
    <lineage>
        <taxon>Bacteria</taxon>
        <taxon>Bacillati</taxon>
        <taxon>Actinomycetota</taxon>
        <taxon>Actinomycetes</taxon>
        <taxon>Micrococcales</taxon>
        <taxon>Micrococcaceae</taxon>
        <taxon>Arthrobacter</taxon>
    </lineage>
</organism>
<dbReference type="Pfam" id="PF00126">
    <property type="entry name" value="HTH_1"/>
    <property type="match status" value="1"/>
</dbReference>